<gene>
    <name evidence="1" type="ORF">P5G59_16940</name>
</gene>
<name>A0ABT8J1T0_9MICO</name>
<sequence length="117" mass="12518">MATISDGTTTITPALILVNDGQQASRNITHDILGRPDPDVSLAPAGLRTGTIDMLFTDAPSADAARRLLARPAVFTYSGEVPELSMRFVIGDGSIGTNLDRESYVWTVSIPYREVAP</sequence>
<dbReference type="EMBL" id="JAROCB010000005">
    <property type="protein sequence ID" value="MDN4598843.1"/>
    <property type="molecule type" value="Genomic_DNA"/>
</dbReference>
<organism evidence="1 2">
    <name type="scientific">Leifsonia virtsii</name>
    <dbReference type="NCBI Taxonomy" id="3035915"/>
    <lineage>
        <taxon>Bacteria</taxon>
        <taxon>Bacillati</taxon>
        <taxon>Actinomycetota</taxon>
        <taxon>Actinomycetes</taxon>
        <taxon>Micrococcales</taxon>
        <taxon>Microbacteriaceae</taxon>
        <taxon>Leifsonia</taxon>
    </lineage>
</organism>
<evidence type="ECO:0000313" key="1">
    <source>
        <dbReference type="EMBL" id="MDN4598843.1"/>
    </source>
</evidence>
<evidence type="ECO:0000313" key="2">
    <source>
        <dbReference type="Proteomes" id="UP001174210"/>
    </source>
</evidence>
<accession>A0ABT8J1T0</accession>
<dbReference type="RefSeq" id="WP_301220193.1">
    <property type="nucleotide sequence ID" value="NZ_JAROCB010000005.1"/>
</dbReference>
<proteinExistence type="predicted"/>
<dbReference type="Proteomes" id="UP001174210">
    <property type="component" value="Unassembled WGS sequence"/>
</dbReference>
<protein>
    <submittedName>
        <fullName evidence="1">Uncharacterized protein</fullName>
    </submittedName>
</protein>
<keyword evidence="2" id="KW-1185">Reference proteome</keyword>
<reference evidence="1" key="1">
    <citation type="submission" date="2023-03" db="EMBL/GenBank/DDBJ databases">
        <title>MT1 and MT2 Draft Genomes of Novel Species.</title>
        <authorList>
            <person name="Venkateswaran K."/>
        </authorList>
    </citation>
    <scope>NUCLEOTIDE SEQUENCE</scope>
    <source>
        <strain evidence="1">F6_8S_P_1A</strain>
    </source>
</reference>
<comment type="caution">
    <text evidence="1">The sequence shown here is derived from an EMBL/GenBank/DDBJ whole genome shotgun (WGS) entry which is preliminary data.</text>
</comment>